<evidence type="ECO:0000313" key="1">
    <source>
        <dbReference type="EMBL" id="NUV32005.1"/>
    </source>
</evidence>
<accession>A0A7Y6KK32</accession>
<dbReference type="AlphaFoldDB" id="A0A7Y6KK32"/>
<evidence type="ECO:0000313" key="2">
    <source>
        <dbReference type="Proteomes" id="UP000540128"/>
    </source>
</evidence>
<organism evidence="1 2">
    <name type="scientific">Streptomyces odorifer</name>
    <dbReference type="NCBI Taxonomy" id="53450"/>
    <lineage>
        <taxon>Bacteria</taxon>
        <taxon>Bacillati</taxon>
        <taxon>Actinomycetota</taxon>
        <taxon>Actinomycetes</taxon>
        <taxon>Kitasatosporales</taxon>
        <taxon>Streptomycetaceae</taxon>
        <taxon>Streptomyces</taxon>
        <taxon>Streptomyces albidoflavus group</taxon>
    </lineage>
</organism>
<dbReference type="Proteomes" id="UP000540128">
    <property type="component" value="Unassembled WGS sequence"/>
</dbReference>
<protein>
    <submittedName>
        <fullName evidence="1">Uncharacterized protein</fullName>
    </submittedName>
</protein>
<reference evidence="1 2" key="1">
    <citation type="submission" date="2020-03" db="EMBL/GenBank/DDBJ databases">
        <title>Complete genome sequence of sixteen Streptomyces strains facilitates identification of candidate genes involved in plant growth-promotion in grain legumes and cereals.</title>
        <authorList>
            <person name="Gopalakrishnan S."/>
            <person name="Thakur V."/>
            <person name="Saxena R."/>
            <person name="Vadlamudi S."/>
            <person name="Purohit S."/>
            <person name="Kumar V."/>
            <person name="Rathore A."/>
            <person name="Chitikineni A."/>
            <person name="Varshney R.K."/>
        </authorList>
    </citation>
    <scope>NUCLEOTIDE SEQUENCE [LARGE SCALE GENOMIC DNA]</scope>
    <source>
        <strain evidence="1 2">KAI-180</strain>
    </source>
</reference>
<comment type="caution">
    <text evidence="1">The sequence shown here is derived from an EMBL/GenBank/DDBJ whole genome shotgun (WGS) entry which is preliminary data.</text>
</comment>
<dbReference type="RefSeq" id="WP_191835170.1">
    <property type="nucleotide sequence ID" value="NZ_JAANNT010000035.1"/>
</dbReference>
<proteinExistence type="predicted"/>
<sequence length="110" mass="11848">MTAKTPVEARCDHCAQTRPLFLYEPDCGLHLGATGFTCPWCSIEKQPLLCARCWSERKGREDADPQLAAEAAALQKICDANARADARREALKAACDGIADATQQAEGGAR</sequence>
<keyword evidence="2" id="KW-1185">Reference proteome</keyword>
<name>A0A7Y6KK32_9ACTN</name>
<dbReference type="EMBL" id="JAANNT010000035">
    <property type="protein sequence ID" value="NUV32005.1"/>
    <property type="molecule type" value="Genomic_DNA"/>
</dbReference>
<gene>
    <name evidence="1" type="ORF">G6W59_27570</name>
</gene>